<dbReference type="PANTHER" id="PTHR30461">
    <property type="entry name" value="DNA-INVERTASE FROM LAMBDOID PROPHAGE"/>
    <property type="match status" value="1"/>
</dbReference>
<dbReference type="SMART" id="SM00857">
    <property type="entry name" value="Resolvase"/>
    <property type="match status" value="1"/>
</dbReference>
<dbReference type="InterPro" id="IPR006119">
    <property type="entry name" value="Resolv_N"/>
</dbReference>
<dbReference type="InterPro" id="IPR050639">
    <property type="entry name" value="SSR_resolvase"/>
</dbReference>
<gene>
    <name evidence="2" type="ORF">SAMN05421752_1299</name>
</gene>
<sequence>MTRIATYHRVSTDDQSLERQRDATSTYVQDRLDAPLDSIEFYEDKSTGRNTDRQGYIDLMADVENGSVDVVVVKSVSRIARSIRDLDRTVERVVDESNVELHIINEGFEILPDDSDPFQSAMLRLLGVFAQLEAEMAQQRAKEGIAVRQKEEKYSHGPAPLGYEKDEGHLVEGPHYDEVVAVLNDVVSENLSKRKAADQLDTTRTTIRASINDRPELYGLA</sequence>
<keyword evidence="3" id="KW-1185">Reference proteome</keyword>
<dbReference type="RefSeq" id="WP_076610896.1">
    <property type="nucleotide sequence ID" value="NZ_FTNR01000029.1"/>
</dbReference>
<dbReference type="GO" id="GO:0003677">
    <property type="term" value="F:DNA binding"/>
    <property type="evidence" value="ECO:0007669"/>
    <property type="project" value="InterPro"/>
</dbReference>
<organism evidence="2 3">
    <name type="scientific">Natronorubrum thiooxidans</name>
    <dbReference type="NCBI Taxonomy" id="308853"/>
    <lineage>
        <taxon>Archaea</taxon>
        <taxon>Methanobacteriati</taxon>
        <taxon>Methanobacteriota</taxon>
        <taxon>Stenosarchaea group</taxon>
        <taxon>Halobacteria</taxon>
        <taxon>Halobacteriales</taxon>
        <taxon>Natrialbaceae</taxon>
        <taxon>Natronorubrum</taxon>
    </lineage>
</organism>
<evidence type="ECO:0000313" key="3">
    <source>
        <dbReference type="Proteomes" id="UP000185936"/>
    </source>
</evidence>
<dbReference type="InterPro" id="IPR036162">
    <property type="entry name" value="Resolvase-like_N_sf"/>
</dbReference>
<dbReference type="PROSITE" id="PS51736">
    <property type="entry name" value="RECOMBINASES_3"/>
    <property type="match status" value="1"/>
</dbReference>
<feature type="domain" description="Resolvase/invertase-type recombinase catalytic" evidence="1">
    <location>
        <begin position="3"/>
        <end position="152"/>
    </location>
</feature>
<name>A0A1N7H7D7_9EURY</name>
<evidence type="ECO:0000313" key="2">
    <source>
        <dbReference type="EMBL" id="SIS20766.1"/>
    </source>
</evidence>
<dbReference type="AlphaFoldDB" id="A0A1N7H7D7"/>
<dbReference type="SUPFAM" id="SSF53041">
    <property type="entry name" value="Resolvase-like"/>
    <property type="match status" value="1"/>
</dbReference>
<dbReference type="OrthoDB" id="24728at2157"/>
<proteinExistence type="predicted"/>
<dbReference type="STRING" id="308853.SAMN05421752_1299"/>
<dbReference type="Proteomes" id="UP000185936">
    <property type="component" value="Unassembled WGS sequence"/>
</dbReference>
<accession>A0A1N7H7D7</accession>
<evidence type="ECO:0000259" key="1">
    <source>
        <dbReference type="PROSITE" id="PS51736"/>
    </source>
</evidence>
<dbReference type="Pfam" id="PF00239">
    <property type="entry name" value="Resolvase"/>
    <property type="match status" value="1"/>
</dbReference>
<reference evidence="3" key="1">
    <citation type="submission" date="2017-01" db="EMBL/GenBank/DDBJ databases">
        <authorList>
            <person name="Varghese N."/>
            <person name="Submissions S."/>
        </authorList>
    </citation>
    <scope>NUCLEOTIDE SEQUENCE [LARGE SCALE GENOMIC DNA]</scope>
    <source>
        <strain evidence="3">type strain: HArc-</strain>
    </source>
</reference>
<protein>
    <submittedName>
        <fullName evidence="2">Site-specific DNA recombinase</fullName>
    </submittedName>
</protein>
<dbReference type="EMBL" id="FTNR01000029">
    <property type="protein sequence ID" value="SIS20766.1"/>
    <property type="molecule type" value="Genomic_DNA"/>
</dbReference>
<dbReference type="PANTHER" id="PTHR30461:SF26">
    <property type="entry name" value="RESOLVASE HOMOLOG YNEB"/>
    <property type="match status" value="1"/>
</dbReference>
<dbReference type="CDD" id="cd03768">
    <property type="entry name" value="SR_ResInv"/>
    <property type="match status" value="1"/>
</dbReference>
<dbReference type="GO" id="GO:0000150">
    <property type="term" value="F:DNA strand exchange activity"/>
    <property type="evidence" value="ECO:0007669"/>
    <property type="project" value="InterPro"/>
</dbReference>
<dbReference type="Gene3D" id="3.40.50.1390">
    <property type="entry name" value="Resolvase, N-terminal catalytic domain"/>
    <property type="match status" value="1"/>
</dbReference>